<dbReference type="Gene3D" id="3.30.9.10">
    <property type="entry name" value="D-Amino Acid Oxidase, subunit A, domain 2"/>
    <property type="match status" value="1"/>
</dbReference>
<dbReference type="PANTHER" id="PTHR13789:SF309">
    <property type="entry name" value="PUTATIVE (AFU_ORTHOLOGUE AFUA_6G14510)-RELATED"/>
    <property type="match status" value="1"/>
</dbReference>
<dbReference type="GO" id="GO:0004497">
    <property type="term" value="F:monooxygenase activity"/>
    <property type="evidence" value="ECO:0007669"/>
    <property type="project" value="UniProtKB-KW"/>
</dbReference>
<feature type="domain" description="FAD-binding" evidence="3">
    <location>
        <begin position="3"/>
        <end position="328"/>
    </location>
</feature>
<dbReference type="InterPro" id="IPR036188">
    <property type="entry name" value="FAD/NAD-bd_sf"/>
</dbReference>
<name>A0A6G6W8X3_9ACTN</name>
<dbReference type="Gene3D" id="3.50.50.60">
    <property type="entry name" value="FAD/NAD(P)-binding domain"/>
    <property type="match status" value="1"/>
</dbReference>
<dbReference type="Proteomes" id="UP000502996">
    <property type="component" value="Chromosome"/>
</dbReference>
<dbReference type="PROSITE" id="PS51257">
    <property type="entry name" value="PROKAR_LIPOPROTEIN"/>
    <property type="match status" value="1"/>
</dbReference>
<keyword evidence="5" id="KW-1185">Reference proteome</keyword>
<dbReference type="InterPro" id="IPR002938">
    <property type="entry name" value="FAD-bd"/>
</dbReference>
<dbReference type="PANTHER" id="PTHR13789">
    <property type="entry name" value="MONOOXYGENASE"/>
    <property type="match status" value="1"/>
</dbReference>
<protein>
    <submittedName>
        <fullName evidence="4">FAD-dependent monooxygenase</fullName>
    </submittedName>
</protein>
<evidence type="ECO:0000259" key="3">
    <source>
        <dbReference type="Pfam" id="PF01494"/>
    </source>
</evidence>
<organism evidence="4 5">
    <name type="scientific">Nocardioides anomalus</name>
    <dbReference type="NCBI Taxonomy" id="2712223"/>
    <lineage>
        <taxon>Bacteria</taxon>
        <taxon>Bacillati</taxon>
        <taxon>Actinomycetota</taxon>
        <taxon>Actinomycetes</taxon>
        <taxon>Propionibacteriales</taxon>
        <taxon>Nocardioidaceae</taxon>
        <taxon>Nocardioides</taxon>
    </lineage>
</organism>
<keyword evidence="2 4" id="KW-0503">Monooxygenase</keyword>
<keyword evidence="1" id="KW-0560">Oxidoreductase</keyword>
<evidence type="ECO:0000256" key="2">
    <source>
        <dbReference type="ARBA" id="ARBA00023033"/>
    </source>
</evidence>
<dbReference type="Pfam" id="PF01494">
    <property type="entry name" value="FAD_binding_3"/>
    <property type="match status" value="1"/>
</dbReference>
<dbReference type="GO" id="GO:0071949">
    <property type="term" value="F:FAD binding"/>
    <property type="evidence" value="ECO:0007669"/>
    <property type="project" value="InterPro"/>
</dbReference>
<accession>A0A6G6W8X3</accession>
<gene>
    <name evidence="4" type="ORF">G5V58_02450</name>
</gene>
<dbReference type="KEGG" id="nano:G5V58_02450"/>
<evidence type="ECO:0000256" key="1">
    <source>
        <dbReference type="ARBA" id="ARBA00023002"/>
    </source>
</evidence>
<evidence type="ECO:0000313" key="5">
    <source>
        <dbReference type="Proteomes" id="UP000502996"/>
    </source>
</evidence>
<proteinExistence type="predicted"/>
<dbReference type="SUPFAM" id="SSF51905">
    <property type="entry name" value="FAD/NAD(P)-binding domain"/>
    <property type="match status" value="1"/>
</dbReference>
<dbReference type="InterPro" id="IPR050493">
    <property type="entry name" value="FAD-dep_Monooxygenase_BioMet"/>
</dbReference>
<reference evidence="4 5" key="1">
    <citation type="submission" date="2020-02" db="EMBL/GenBank/DDBJ databases">
        <title>Full genome sequence of Nocardioides sp. R-3366.</title>
        <authorList>
            <person name="Im W.-T."/>
        </authorList>
    </citation>
    <scope>NUCLEOTIDE SEQUENCE [LARGE SCALE GENOMIC DNA]</scope>
    <source>
        <strain evidence="4 5">R-3366</strain>
    </source>
</reference>
<evidence type="ECO:0000313" key="4">
    <source>
        <dbReference type="EMBL" id="QIG41788.1"/>
    </source>
</evidence>
<dbReference type="RefSeq" id="WP_165228454.1">
    <property type="nucleotide sequence ID" value="NZ_CP049257.1"/>
</dbReference>
<dbReference type="AlphaFoldDB" id="A0A6G6W8X3"/>
<sequence>MRIAVVGLGMAGSTLACLLADRGHDVVVLEQAEDPRPVGAGIWLQHMGQQVLERLGLLQPLRTRSREVSRVDIRTSRGRRLVDVSYAEVPGSVPALGVHRGTLFALLLAEVRRRGIPVELGVRVTGARPAPDGVAVETETGDRGTYDLVVGGDGSRSPVRRSMGVAARDRPYAYGALWSIVEDPDGLCTDELFQSLRGTRHYLGVLPTGLEQVSVFWSERDPARTHGDLEAWRAAARPLAGPMAPLLDRVDHLLPATYRDVVVRTPYRLAHPGAAVLVGDAAHAMSPQLGTGTSLALADAWTLHHALATEPTLERALTAYAAHRAAHVRWYQWWTRLMMPVFQSGATPLAWPRDALAPAVTRATWVREQVVTTLLGDRTSPWHQWRLPEISGAAASPAP</sequence>
<dbReference type="PRINTS" id="PR00420">
    <property type="entry name" value="RNGMNOXGNASE"/>
</dbReference>
<dbReference type="EMBL" id="CP049257">
    <property type="protein sequence ID" value="QIG41788.1"/>
    <property type="molecule type" value="Genomic_DNA"/>
</dbReference>